<evidence type="ECO:0000313" key="2">
    <source>
        <dbReference type="EMBL" id="KAK0648289.1"/>
    </source>
</evidence>
<comment type="caution">
    <text evidence="2">The sequence shown here is derived from an EMBL/GenBank/DDBJ whole genome shotgun (WGS) entry which is preliminary data.</text>
</comment>
<evidence type="ECO:0000256" key="1">
    <source>
        <dbReference type="SAM" id="MobiDB-lite"/>
    </source>
</evidence>
<name>A0AA40CTA0_9PEZI</name>
<sequence length="71" mass="8141">MVSVRNLRVHLLFPQPPTRQPPKILANLAQLKYGGRQQTRSSRGPPRQKKNQIQQRGPPRAHVTIASRRAR</sequence>
<protein>
    <submittedName>
        <fullName evidence="2">Uncharacterized protein</fullName>
    </submittedName>
</protein>
<gene>
    <name evidence="2" type="ORF">B0T16DRAFT_407981</name>
</gene>
<dbReference type="EMBL" id="JAULSV010000003">
    <property type="protein sequence ID" value="KAK0648289.1"/>
    <property type="molecule type" value="Genomic_DNA"/>
</dbReference>
<accession>A0AA40CTA0</accession>
<organism evidence="2 3">
    <name type="scientific">Cercophora newfieldiana</name>
    <dbReference type="NCBI Taxonomy" id="92897"/>
    <lineage>
        <taxon>Eukaryota</taxon>
        <taxon>Fungi</taxon>
        <taxon>Dikarya</taxon>
        <taxon>Ascomycota</taxon>
        <taxon>Pezizomycotina</taxon>
        <taxon>Sordariomycetes</taxon>
        <taxon>Sordariomycetidae</taxon>
        <taxon>Sordariales</taxon>
        <taxon>Lasiosphaeriaceae</taxon>
        <taxon>Cercophora</taxon>
    </lineage>
</organism>
<evidence type="ECO:0000313" key="3">
    <source>
        <dbReference type="Proteomes" id="UP001174936"/>
    </source>
</evidence>
<dbReference type="AlphaFoldDB" id="A0AA40CTA0"/>
<keyword evidence="3" id="KW-1185">Reference proteome</keyword>
<dbReference type="Proteomes" id="UP001174936">
    <property type="component" value="Unassembled WGS sequence"/>
</dbReference>
<proteinExistence type="predicted"/>
<feature type="region of interest" description="Disordered" evidence="1">
    <location>
        <begin position="32"/>
        <end position="71"/>
    </location>
</feature>
<reference evidence="2" key="1">
    <citation type="submission" date="2023-06" db="EMBL/GenBank/DDBJ databases">
        <title>Genome-scale phylogeny and comparative genomics of the fungal order Sordariales.</title>
        <authorList>
            <consortium name="Lawrence Berkeley National Laboratory"/>
            <person name="Hensen N."/>
            <person name="Bonometti L."/>
            <person name="Westerberg I."/>
            <person name="Brannstrom I.O."/>
            <person name="Guillou S."/>
            <person name="Cros-Aarteil S."/>
            <person name="Calhoun S."/>
            <person name="Haridas S."/>
            <person name="Kuo A."/>
            <person name="Mondo S."/>
            <person name="Pangilinan J."/>
            <person name="Riley R."/>
            <person name="Labutti K."/>
            <person name="Andreopoulos B."/>
            <person name="Lipzen A."/>
            <person name="Chen C."/>
            <person name="Yanf M."/>
            <person name="Daum C."/>
            <person name="Ng V."/>
            <person name="Clum A."/>
            <person name="Steindorff A."/>
            <person name="Ohm R."/>
            <person name="Martin F."/>
            <person name="Silar P."/>
            <person name="Natvig D."/>
            <person name="Lalanne C."/>
            <person name="Gautier V."/>
            <person name="Ament-Velasquez S.L."/>
            <person name="Kruys A."/>
            <person name="Hutchinson M.I."/>
            <person name="Powell A.J."/>
            <person name="Barry K."/>
            <person name="Miller A.N."/>
            <person name="Grigoriev I.V."/>
            <person name="Debuchy R."/>
            <person name="Gladieux P."/>
            <person name="Thoren M.H."/>
            <person name="Johannesson H."/>
        </authorList>
    </citation>
    <scope>NUCLEOTIDE SEQUENCE</scope>
    <source>
        <strain evidence="2">SMH2532-1</strain>
    </source>
</reference>